<sequence>MGACSGTRLDTDPCSVTHSIQPCPAPTERRGSSSLICLSYPQSGLSNPASSDLSDLVYIDFADADCYVLHASNPDAIIRHAFTTYH</sequence>
<evidence type="ECO:0000313" key="2">
    <source>
        <dbReference type="Proteomes" id="UP001497453"/>
    </source>
</evidence>
<reference evidence="2" key="1">
    <citation type="submission" date="2024-04" db="EMBL/GenBank/DDBJ databases">
        <authorList>
            <person name="Shaw F."/>
            <person name="Minotto A."/>
        </authorList>
    </citation>
    <scope>NUCLEOTIDE SEQUENCE [LARGE SCALE GENOMIC DNA]</scope>
</reference>
<evidence type="ECO:0000313" key="1">
    <source>
        <dbReference type="EMBL" id="CAL1711327.1"/>
    </source>
</evidence>
<protein>
    <submittedName>
        <fullName evidence="1">Uncharacterized protein</fullName>
    </submittedName>
</protein>
<dbReference type="Proteomes" id="UP001497453">
    <property type="component" value="Chromosome 6"/>
</dbReference>
<proteinExistence type="predicted"/>
<accession>A0ABP1DWT1</accession>
<name>A0ABP1DWT1_9APHY</name>
<dbReference type="EMBL" id="OZ037949">
    <property type="protein sequence ID" value="CAL1711327.1"/>
    <property type="molecule type" value="Genomic_DNA"/>
</dbReference>
<organism evidence="1 2">
    <name type="scientific">Somion occarium</name>
    <dbReference type="NCBI Taxonomy" id="3059160"/>
    <lineage>
        <taxon>Eukaryota</taxon>
        <taxon>Fungi</taxon>
        <taxon>Dikarya</taxon>
        <taxon>Basidiomycota</taxon>
        <taxon>Agaricomycotina</taxon>
        <taxon>Agaricomycetes</taxon>
        <taxon>Polyporales</taxon>
        <taxon>Cerrenaceae</taxon>
        <taxon>Somion</taxon>
    </lineage>
</organism>
<gene>
    <name evidence="1" type="ORF">GFSPODELE1_LOCUS8287</name>
</gene>
<keyword evidence="2" id="KW-1185">Reference proteome</keyword>